<dbReference type="Gene3D" id="2.20.140.10">
    <property type="entry name" value="WGR domain"/>
    <property type="match status" value="1"/>
</dbReference>
<name>A0ABS5LDE7_9BACI</name>
<feature type="domain" description="WGR" evidence="1">
    <location>
        <begin position="1"/>
        <end position="81"/>
    </location>
</feature>
<dbReference type="InterPro" id="IPR050458">
    <property type="entry name" value="LolB"/>
</dbReference>
<gene>
    <name evidence="2" type="ORF">J9317_08255</name>
</gene>
<organism evidence="2 3">
    <name type="scientific">Metabacillus flavus</name>
    <dbReference type="NCBI Taxonomy" id="2823519"/>
    <lineage>
        <taxon>Bacteria</taxon>
        <taxon>Bacillati</taxon>
        <taxon>Bacillota</taxon>
        <taxon>Bacilli</taxon>
        <taxon>Bacillales</taxon>
        <taxon>Bacillaceae</taxon>
        <taxon>Metabacillus</taxon>
    </lineage>
</organism>
<dbReference type="InterPro" id="IPR025334">
    <property type="entry name" value="DUF4240"/>
</dbReference>
<dbReference type="InterPro" id="IPR008893">
    <property type="entry name" value="WGR_domain"/>
</dbReference>
<dbReference type="Proteomes" id="UP000682403">
    <property type="component" value="Unassembled WGS sequence"/>
</dbReference>
<dbReference type="PANTHER" id="PTHR30634">
    <property type="entry name" value="OUTER MEMBRANE LOLAB LIPOPROTEIN INSERTION APPARATUS"/>
    <property type="match status" value="1"/>
</dbReference>
<dbReference type="RefSeq" id="WP_211557795.1">
    <property type="nucleotide sequence ID" value="NZ_JAGVRK010000001.1"/>
</dbReference>
<dbReference type="PANTHER" id="PTHR30634:SF13">
    <property type="entry name" value="PROTEIN YEHF"/>
    <property type="match status" value="1"/>
</dbReference>
<keyword evidence="3" id="KW-1185">Reference proteome</keyword>
<proteinExistence type="predicted"/>
<comment type="caution">
    <text evidence="2">The sequence shown here is derived from an EMBL/GenBank/DDBJ whole genome shotgun (WGS) entry which is preliminary data.</text>
</comment>
<dbReference type="EMBL" id="JAGVRK010000001">
    <property type="protein sequence ID" value="MBS2968747.1"/>
    <property type="molecule type" value="Genomic_DNA"/>
</dbReference>
<dbReference type="InterPro" id="IPR049809">
    <property type="entry name" value="YehF/YfeS-like_WGR"/>
</dbReference>
<evidence type="ECO:0000313" key="2">
    <source>
        <dbReference type="EMBL" id="MBS2968747.1"/>
    </source>
</evidence>
<dbReference type="SUPFAM" id="SSF142921">
    <property type="entry name" value="WGR domain-like"/>
    <property type="match status" value="1"/>
</dbReference>
<reference evidence="2 3" key="1">
    <citation type="submission" date="2021-04" db="EMBL/GenBank/DDBJ databases">
        <title>Metabacillus sp. strain KIGAM252 whole genome sequence.</title>
        <authorList>
            <person name="Seo M.-J."/>
            <person name="Cho E.-S."/>
            <person name="Hwang C.Y."/>
            <person name="Yoon D.J."/>
        </authorList>
    </citation>
    <scope>NUCLEOTIDE SEQUENCE [LARGE SCALE GENOMIC DNA]</scope>
    <source>
        <strain evidence="2 3">KIGAM252</strain>
    </source>
</reference>
<dbReference type="PROSITE" id="PS51977">
    <property type="entry name" value="WGR"/>
    <property type="match status" value="1"/>
</dbReference>
<dbReference type="Pfam" id="PF14024">
    <property type="entry name" value="DUF4240"/>
    <property type="match status" value="1"/>
</dbReference>
<dbReference type="Pfam" id="PF05406">
    <property type="entry name" value="WGR"/>
    <property type="match status" value="1"/>
</dbReference>
<evidence type="ECO:0000259" key="1">
    <source>
        <dbReference type="PROSITE" id="PS51977"/>
    </source>
</evidence>
<dbReference type="InterPro" id="IPR036930">
    <property type="entry name" value="WGR_dom_sf"/>
</dbReference>
<dbReference type="CDD" id="cd07996">
    <property type="entry name" value="WGR_MMR_like"/>
    <property type="match status" value="1"/>
</dbReference>
<evidence type="ECO:0000313" key="3">
    <source>
        <dbReference type="Proteomes" id="UP000682403"/>
    </source>
</evidence>
<sequence length="263" mass="30619">METLLHYQDDSSNKFWKIKVSGTAFIVTFGKAGTTGTVRSKKFESAGECHQEAERLIRSKLKKGYRPGTSSMQMLKKSGMTEDAFWSIFEQAKTKGDEQEEQLEWLVEHLAKKPVQDIIKFDEIFSRYFVKSYTSHLWAAAFIIMGGCSDDGFDYFRAWLLYQGKEVYESAIMDPESLIPYLNNLEEKEEIPQFEDLTYIGALAFEEKTGQDDNSFYELYDQIVLEPVMEPDIVLDWDEEDEEGLMLRFPKLWERYGENPLEC</sequence>
<protein>
    <submittedName>
        <fullName evidence="2">DUF4240 domain-containing protein</fullName>
    </submittedName>
</protein>
<accession>A0ABS5LDE7</accession>
<dbReference type="SMART" id="SM00773">
    <property type="entry name" value="WGR"/>
    <property type="match status" value="1"/>
</dbReference>